<reference evidence="1" key="1">
    <citation type="submission" date="2021-08" db="EMBL/GenBank/DDBJ databases">
        <title>DNA methylation of m4C regulates biosynthesis of daptomycin in Streptomyces roseosporus L30.</title>
        <authorList>
            <person name="Fang J.-L."/>
        </authorList>
    </citation>
    <scope>NUCLEOTIDE SEQUENCE</scope>
    <source>
        <strain evidence="1">L30</strain>
    </source>
</reference>
<name>A0ABY4UZ09_STRFL</name>
<keyword evidence="2" id="KW-1185">Reference proteome</keyword>
<protein>
    <submittedName>
        <fullName evidence="1">Uncharacterized protein</fullName>
    </submittedName>
</protein>
<accession>A0ABY4UZ09</accession>
<dbReference type="Proteomes" id="UP001056079">
    <property type="component" value="Chromosome"/>
</dbReference>
<sequence length="88" mass="10297">MFIRTMHVGFPGEQNMIKIDRVGRITAGDELGKFVRINELPDNPPSYLILLADDSEFSHGCGDYWVENREDLDEFFAEAHWEVEWSHR</sequence>
<proteinExistence type="predicted"/>
<evidence type="ECO:0000313" key="2">
    <source>
        <dbReference type="Proteomes" id="UP001056079"/>
    </source>
</evidence>
<dbReference type="EMBL" id="CP098609">
    <property type="protein sequence ID" value="USC48222.1"/>
    <property type="molecule type" value="Genomic_DNA"/>
</dbReference>
<organism evidence="1 2">
    <name type="scientific">Streptomyces filamentosus</name>
    <name type="common">Streptomyces roseosporus</name>
    <dbReference type="NCBI Taxonomy" id="67294"/>
    <lineage>
        <taxon>Bacteria</taxon>
        <taxon>Bacillati</taxon>
        <taxon>Actinomycetota</taxon>
        <taxon>Actinomycetes</taxon>
        <taxon>Kitasatosporales</taxon>
        <taxon>Streptomycetaceae</taxon>
        <taxon>Streptomyces</taxon>
    </lineage>
</organism>
<dbReference type="RefSeq" id="WP_006126254.1">
    <property type="nucleotide sequence ID" value="NZ_CP098609.1"/>
</dbReference>
<evidence type="ECO:0000313" key="1">
    <source>
        <dbReference type="EMBL" id="USC48222.1"/>
    </source>
</evidence>
<gene>
    <name evidence="1" type="ORF">K7395_16455</name>
</gene>